<feature type="region of interest" description="Disordered" evidence="1">
    <location>
        <begin position="128"/>
        <end position="196"/>
    </location>
</feature>
<protein>
    <submittedName>
        <fullName evidence="2">Uncharacterized protein</fullName>
    </submittedName>
</protein>
<dbReference type="Proteomes" id="UP001150941">
    <property type="component" value="Unassembled WGS sequence"/>
</dbReference>
<name>A0A9W9TP28_9EURO</name>
<reference evidence="2" key="1">
    <citation type="submission" date="2022-11" db="EMBL/GenBank/DDBJ databases">
        <authorList>
            <person name="Petersen C."/>
        </authorList>
    </citation>
    <scope>NUCLEOTIDE SEQUENCE</scope>
    <source>
        <strain evidence="2">IBT 19713</strain>
    </source>
</reference>
<reference evidence="2" key="2">
    <citation type="journal article" date="2023" name="IMA Fungus">
        <title>Comparative genomic study of the Penicillium genus elucidates a diverse pangenome and 15 lateral gene transfer events.</title>
        <authorList>
            <person name="Petersen C."/>
            <person name="Sorensen T."/>
            <person name="Nielsen M.R."/>
            <person name="Sondergaard T.E."/>
            <person name="Sorensen J.L."/>
            <person name="Fitzpatrick D.A."/>
            <person name="Frisvad J.C."/>
            <person name="Nielsen K.L."/>
        </authorList>
    </citation>
    <scope>NUCLEOTIDE SEQUENCE</scope>
    <source>
        <strain evidence="2">IBT 19713</strain>
    </source>
</reference>
<sequence length="196" mass="21305">MGPLNWFSMNPPTPPTIYDTNSNFGAGVMDSYPPYTDVAHAEPLTTASGRALETYEPPLSIEDPFLACNAQFQFQTTFADLKANQAPVHTLPPQSQWWRDHDPSFSVGYFPQEQPTYTDRLAYWNGGISGISDPQSPRSSNSGSTPGISATATSTYREDDGRLSAFDHHATYPPQSAALPLGRSSALPQPQGPDLP</sequence>
<evidence type="ECO:0000313" key="3">
    <source>
        <dbReference type="Proteomes" id="UP001150941"/>
    </source>
</evidence>
<feature type="compositionally biased region" description="Basic and acidic residues" evidence="1">
    <location>
        <begin position="156"/>
        <end position="170"/>
    </location>
</feature>
<dbReference type="AlphaFoldDB" id="A0A9W9TP28"/>
<proteinExistence type="predicted"/>
<organism evidence="2 3">
    <name type="scientific">Penicillium chermesinum</name>
    <dbReference type="NCBI Taxonomy" id="63820"/>
    <lineage>
        <taxon>Eukaryota</taxon>
        <taxon>Fungi</taxon>
        <taxon>Dikarya</taxon>
        <taxon>Ascomycota</taxon>
        <taxon>Pezizomycotina</taxon>
        <taxon>Eurotiomycetes</taxon>
        <taxon>Eurotiomycetidae</taxon>
        <taxon>Eurotiales</taxon>
        <taxon>Aspergillaceae</taxon>
        <taxon>Penicillium</taxon>
    </lineage>
</organism>
<dbReference type="EMBL" id="JAPQKS010000004">
    <property type="protein sequence ID" value="KAJ5233123.1"/>
    <property type="molecule type" value="Genomic_DNA"/>
</dbReference>
<dbReference type="RefSeq" id="XP_058331115.1">
    <property type="nucleotide sequence ID" value="XM_058475375.1"/>
</dbReference>
<accession>A0A9W9TP28</accession>
<dbReference type="GeneID" id="83202678"/>
<comment type="caution">
    <text evidence="2">The sequence shown here is derived from an EMBL/GenBank/DDBJ whole genome shotgun (WGS) entry which is preliminary data.</text>
</comment>
<evidence type="ECO:0000256" key="1">
    <source>
        <dbReference type="SAM" id="MobiDB-lite"/>
    </source>
</evidence>
<keyword evidence="3" id="KW-1185">Reference proteome</keyword>
<feature type="compositionally biased region" description="Polar residues" evidence="1">
    <location>
        <begin position="132"/>
        <end position="155"/>
    </location>
</feature>
<evidence type="ECO:0000313" key="2">
    <source>
        <dbReference type="EMBL" id="KAJ5233123.1"/>
    </source>
</evidence>
<gene>
    <name evidence="2" type="ORF">N7468_006079</name>
</gene>